<gene>
    <name evidence="1" type="ORF">Dsin_027896</name>
</gene>
<name>A0AAE0DTX0_9ROSI</name>
<evidence type="ECO:0000313" key="1">
    <source>
        <dbReference type="EMBL" id="KAK3188335.1"/>
    </source>
</evidence>
<proteinExistence type="predicted"/>
<sequence>MDTSGNNQALEKPVKKGSRYAWSKVEKESLLTILENTVKDEACCDTCSFKV</sequence>
<dbReference type="AlphaFoldDB" id="A0AAE0DTX0"/>
<organism evidence="1 2">
    <name type="scientific">Dipteronia sinensis</name>
    <dbReference type="NCBI Taxonomy" id="43782"/>
    <lineage>
        <taxon>Eukaryota</taxon>
        <taxon>Viridiplantae</taxon>
        <taxon>Streptophyta</taxon>
        <taxon>Embryophyta</taxon>
        <taxon>Tracheophyta</taxon>
        <taxon>Spermatophyta</taxon>
        <taxon>Magnoliopsida</taxon>
        <taxon>eudicotyledons</taxon>
        <taxon>Gunneridae</taxon>
        <taxon>Pentapetalae</taxon>
        <taxon>rosids</taxon>
        <taxon>malvids</taxon>
        <taxon>Sapindales</taxon>
        <taxon>Sapindaceae</taxon>
        <taxon>Hippocastanoideae</taxon>
        <taxon>Acereae</taxon>
        <taxon>Dipteronia</taxon>
    </lineage>
</organism>
<comment type="caution">
    <text evidence="1">The sequence shown here is derived from an EMBL/GenBank/DDBJ whole genome shotgun (WGS) entry which is preliminary data.</text>
</comment>
<reference evidence="1" key="1">
    <citation type="journal article" date="2023" name="Plant J.">
        <title>Genome sequences and population genomics provide insights into the demographic history, inbreeding, and mutation load of two 'living fossil' tree species of Dipteronia.</title>
        <authorList>
            <person name="Feng Y."/>
            <person name="Comes H.P."/>
            <person name="Chen J."/>
            <person name="Zhu S."/>
            <person name="Lu R."/>
            <person name="Zhang X."/>
            <person name="Li P."/>
            <person name="Qiu J."/>
            <person name="Olsen K.M."/>
            <person name="Qiu Y."/>
        </authorList>
    </citation>
    <scope>NUCLEOTIDE SEQUENCE</scope>
    <source>
        <strain evidence="1">NBL</strain>
    </source>
</reference>
<dbReference type="EMBL" id="JANJYJ010000009">
    <property type="protein sequence ID" value="KAK3188335.1"/>
    <property type="molecule type" value="Genomic_DNA"/>
</dbReference>
<accession>A0AAE0DTX0</accession>
<dbReference type="Proteomes" id="UP001281410">
    <property type="component" value="Unassembled WGS sequence"/>
</dbReference>
<keyword evidence="2" id="KW-1185">Reference proteome</keyword>
<evidence type="ECO:0000313" key="2">
    <source>
        <dbReference type="Proteomes" id="UP001281410"/>
    </source>
</evidence>
<protein>
    <submittedName>
        <fullName evidence="1">Uncharacterized protein</fullName>
    </submittedName>
</protein>